<dbReference type="Pfam" id="PF00589">
    <property type="entry name" value="Phage_integrase"/>
    <property type="match status" value="1"/>
</dbReference>
<dbReference type="PROSITE" id="PS51900">
    <property type="entry name" value="CB"/>
    <property type="match status" value="1"/>
</dbReference>
<dbReference type="SUPFAM" id="SSF56349">
    <property type="entry name" value="DNA breaking-rejoining enzymes"/>
    <property type="match status" value="1"/>
</dbReference>
<gene>
    <name evidence="7" type="primary">xerD_33</name>
    <name evidence="7" type="ORF">GALL_384060</name>
</gene>
<reference evidence="7" key="1">
    <citation type="submission" date="2016-10" db="EMBL/GenBank/DDBJ databases">
        <title>Sequence of Gallionella enrichment culture.</title>
        <authorList>
            <person name="Poehlein A."/>
            <person name="Muehling M."/>
            <person name="Daniel R."/>
        </authorList>
    </citation>
    <scope>NUCLEOTIDE SEQUENCE</scope>
</reference>
<dbReference type="InterPro" id="IPR010998">
    <property type="entry name" value="Integrase_recombinase_N"/>
</dbReference>
<name>A0A1J5Q885_9ZZZZ</name>
<dbReference type="Gene3D" id="1.10.150.130">
    <property type="match status" value="1"/>
</dbReference>
<sequence>MKAASLSLSRLEGDLQMADRAKGTIQQYLASARRFEEFLGTDVSEAGQEAIRRWVDHLRTQPIGPERLRCHYSALKFLYGRTLGQPEKVAFISMPRKDSPLPTVLSPAEIQRVLDGFLVAKYRVFFALIYATGLRIREASLLQTSDIDSMQQVIHVRHGKGGRERLVPMPSKLYGLLKAYWKHERPQLPWLFTTKGGRPLCHETARRALLCASAVAGIGKVVTPHMLRHSFATNLLEHGTDLRKIQVVLGHGSIRSTTIYTQVSPSQIAAVRSPLEDLTV</sequence>
<dbReference type="EMBL" id="MLJW01001150">
    <property type="protein sequence ID" value="OIQ79846.1"/>
    <property type="molecule type" value="Genomic_DNA"/>
</dbReference>
<dbReference type="InterPro" id="IPR002104">
    <property type="entry name" value="Integrase_catalytic"/>
</dbReference>
<feature type="domain" description="Tyr recombinase" evidence="5">
    <location>
        <begin position="100"/>
        <end position="273"/>
    </location>
</feature>
<keyword evidence="4" id="KW-0233">DNA recombination</keyword>
<protein>
    <submittedName>
        <fullName evidence="7">Tyrosine recombinase XerD</fullName>
    </submittedName>
</protein>
<dbReference type="AlphaFoldDB" id="A0A1J5Q885"/>
<feature type="domain" description="Core-binding (CB)" evidence="6">
    <location>
        <begin position="1"/>
        <end position="83"/>
    </location>
</feature>
<dbReference type="PROSITE" id="PS51898">
    <property type="entry name" value="TYR_RECOMBINASE"/>
    <property type="match status" value="1"/>
</dbReference>
<organism evidence="7">
    <name type="scientific">mine drainage metagenome</name>
    <dbReference type="NCBI Taxonomy" id="410659"/>
    <lineage>
        <taxon>unclassified sequences</taxon>
        <taxon>metagenomes</taxon>
        <taxon>ecological metagenomes</taxon>
    </lineage>
</organism>
<dbReference type="GO" id="GO:0006310">
    <property type="term" value="P:DNA recombination"/>
    <property type="evidence" value="ECO:0007669"/>
    <property type="project" value="UniProtKB-KW"/>
</dbReference>
<comment type="caution">
    <text evidence="7">The sequence shown here is derived from an EMBL/GenBank/DDBJ whole genome shotgun (WGS) entry which is preliminary data.</text>
</comment>
<dbReference type="InterPro" id="IPR011010">
    <property type="entry name" value="DNA_brk_join_enz"/>
</dbReference>
<dbReference type="GO" id="GO:0003677">
    <property type="term" value="F:DNA binding"/>
    <property type="evidence" value="ECO:0007669"/>
    <property type="project" value="UniProtKB-KW"/>
</dbReference>
<dbReference type="Pfam" id="PF13495">
    <property type="entry name" value="Phage_int_SAM_4"/>
    <property type="match status" value="1"/>
</dbReference>
<proteinExistence type="inferred from homology"/>
<comment type="similarity">
    <text evidence="1">Belongs to the 'phage' integrase family.</text>
</comment>
<dbReference type="PANTHER" id="PTHR30349">
    <property type="entry name" value="PHAGE INTEGRASE-RELATED"/>
    <property type="match status" value="1"/>
</dbReference>
<evidence type="ECO:0000256" key="2">
    <source>
        <dbReference type="ARBA" id="ARBA00022908"/>
    </source>
</evidence>
<dbReference type="PANTHER" id="PTHR30349:SF64">
    <property type="entry name" value="PROPHAGE INTEGRASE INTD-RELATED"/>
    <property type="match status" value="1"/>
</dbReference>
<evidence type="ECO:0000259" key="6">
    <source>
        <dbReference type="PROSITE" id="PS51900"/>
    </source>
</evidence>
<keyword evidence="2" id="KW-0229">DNA integration</keyword>
<keyword evidence="3" id="KW-0238">DNA-binding</keyword>
<accession>A0A1J5Q885</accession>
<evidence type="ECO:0000256" key="1">
    <source>
        <dbReference type="ARBA" id="ARBA00008857"/>
    </source>
</evidence>
<dbReference type="InterPro" id="IPR013762">
    <property type="entry name" value="Integrase-like_cat_sf"/>
</dbReference>
<evidence type="ECO:0000313" key="7">
    <source>
        <dbReference type="EMBL" id="OIQ79846.1"/>
    </source>
</evidence>
<dbReference type="InterPro" id="IPR004107">
    <property type="entry name" value="Integrase_SAM-like_N"/>
</dbReference>
<dbReference type="Gene3D" id="1.10.443.10">
    <property type="entry name" value="Intergrase catalytic core"/>
    <property type="match status" value="1"/>
</dbReference>
<evidence type="ECO:0000259" key="5">
    <source>
        <dbReference type="PROSITE" id="PS51898"/>
    </source>
</evidence>
<evidence type="ECO:0000256" key="3">
    <source>
        <dbReference type="ARBA" id="ARBA00023125"/>
    </source>
</evidence>
<dbReference type="InterPro" id="IPR044068">
    <property type="entry name" value="CB"/>
</dbReference>
<dbReference type="InterPro" id="IPR050090">
    <property type="entry name" value="Tyrosine_recombinase_XerCD"/>
</dbReference>
<evidence type="ECO:0000256" key="4">
    <source>
        <dbReference type="ARBA" id="ARBA00023172"/>
    </source>
</evidence>
<dbReference type="GO" id="GO:0015074">
    <property type="term" value="P:DNA integration"/>
    <property type="evidence" value="ECO:0007669"/>
    <property type="project" value="UniProtKB-KW"/>
</dbReference>